<dbReference type="InterPro" id="IPR007560">
    <property type="entry name" value="Restrct_endonuc_IV_Mrr"/>
</dbReference>
<dbReference type="InterPro" id="IPR011856">
    <property type="entry name" value="tRNA_endonuc-like_dom_sf"/>
</dbReference>
<dbReference type="KEGG" id="mbas:ALGA_0469"/>
<evidence type="ECO:0000313" key="5">
    <source>
        <dbReference type="EMBL" id="BAX78862.1"/>
    </source>
</evidence>
<evidence type="ECO:0000256" key="1">
    <source>
        <dbReference type="ARBA" id="ARBA00022741"/>
    </source>
</evidence>
<reference evidence="5 6" key="1">
    <citation type="journal article" date="2018" name="Mar. Genomics">
        <title>Complete genome sequence of Marinifilaceae bacterium strain SPP2, isolated from the Antarctic marine sediment.</title>
        <authorList>
            <person name="Watanabe M."/>
            <person name="Kojima H."/>
            <person name="Fukui M."/>
        </authorList>
    </citation>
    <scope>NUCLEOTIDE SEQUENCE [LARGE SCALE GENOMIC DNA]</scope>
    <source>
        <strain evidence="5 6">SPP2</strain>
    </source>
</reference>
<dbReference type="InterPro" id="IPR011335">
    <property type="entry name" value="Restrct_endonuc-II-like"/>
</dbReference>
<keyword evidence="6" id="KW-1185">Reference proteome</keyword>
<evidence type="ECO:0000259" key="4">
    <source>
        <dbReference type="PROSITE" id="PS51161"/>
    </source>
</evidence>
<dbReference type="Gene3D" id="3.40.1350.10">
    <property type="match status" value="1"/>
</dbReference>
<dbReference type="RefSeq" id="WP_096427777.1">
    <property type="nucleotide sequence ID" value="NZ_AP018042.1"/>
</dbReference>
<reference evidence="6" key="2">
    <citation type="journal article" date="2020" name="Antonie Van Leeuwenhoek">
        <title>Labilibaculum antarcticum sp. nov., a novel facultative anaerobic, psychrotorelant bacterium isolated from marine sediment of Antarctica.</title>
        <authorList>
            <person name="Watanabe M."/>
            <person name="Kojima H."/>
            <person name="Fukui M."/>
        </authorList>
    </citation>
    <scope>NUCLEOTIDE SEQUENCE [LARGE SCALE GENOMIC DNA]</scope>
    <source>
        <strain evidence="6">SPP2</strain>
    </source>
</reference>
<sequence>MNNPKQCVNINNKDSKESNSFNSKLILVKKASGDEEPFEIDKLERSLQNAGASTFAIEKILLNIKEWIFTGVTTKQIYSRAFSVLRREESSSAMRYRLKKAIMELGPTGYPFEQFIGQLFKKQGFDIEVGVVVDGVCVTHEMDVIATHKNTQHLVECKYHKDQGKHVSVQVPLYVRSRVNDIIDKRKNMPEYKGLSFTGWVVTNTRFSDDSIQYGIGSGLNLLAWDYPRNKGLKETIEELHLYPVTILHTLTKKQKQELMGQSILTCLQLKENSHLLDSFGLSLKKQKALQNELKHICG</sequence>
<evidence type="ECO:0000256" key="2">
    <source>
        <dbReference type="ARBA" id="ARBA00022840"/>
    </source>
</evidence>
<dbReference type="GO" id="GO:0005524">
    <property type="term" value="F:ATP binding"/>
    <property type="evidence" value="ECO:0007669"/>
    <property type="project" value="UniProtKB-UniRule"/>
</dbReference>
<gene>
    <name evidence="5" type="ORF">ALGA_0469</name>
</gene>
<dbReference type="EMBL" id="AP018042">
    <property type="protein sequence ID" value="BAX78862.1"/>
    <property type="molecule type" value="Genomic_DNA"/>
</dbReference>
<dbReference type="OrthoDB" id="320396at2"/>
<accession>A0A1Y1CFP5</accession>
<dbReference type="InterPro" id="IPR005144">
    <property type="entry name" value="ATP-cone_dom"/>
</dbReference>
<proteinExistence type="predicted"/>
<protein>
    <submittedName>
        <fullName evidence="5">AT hook motif</fullName>
    </submittedName>
</protein>
<evidence type="ECO:0000256" key="3">
    <source>
        <dbReference type="PROSITE-ProRule" id="PRU00492"/>
    </source>
</evidence>
<dbReference type="GO" id="GO:0004519">
    <property type="term" value="F:endonuclease activity"/>
    <property type="evidence" value="ECO:0007669"/>
    <property type="project" value="InterPro"/>
</dbReference>
<dbReference type="Proteomes" id="UP000218267">
    <property type="component" value="Chromosome"/>
</dbReference>
<dbReference type="GO" id="GO:0009307">
    <property type="term" value="P:DNA restriction-modification system"/>
    <property type="evidence" value="ECO:0007669"/>
    <property type="project" value="InterPro"/>
</dbReference>
<evidence type="ECO:0000313" key="6">
    <source>
        <dbReference type="Proteomes" id="UP000218267"/>
    </source>
</evidence>
<dbReference type="AlphaFoldDB" id="A0A1Y1CFP5"/>
<dbReference type="SUPFAM" id="SSF52980">
    <property type="entry name" value="Restriction endonuclease-like"/>
    <property type="match status" value="1"/>
</dbReference>
<feature type="domain" description="ATP-cone" evidence="4">
    <location>
        <begin position="26"/>
        <end position="107"/>
    </location>
</feature>
<dbReference type="GO" id="GO:0003677">
    <property type="term" value="F:DNA binding"/>
    <property type="evidence" value="ECO:0007669"/>
    <property type="project" value="InterPro"/>
</dbReference>
<keyword evidence="1 3" id="KW-0547">Nucleotide-binding</keyword>
<organism evidence="5 6">
    <name type="scientific">Labilibaculum antarcticum</name>
    <dbReference type="NCBI Taxonomy" id="1717717"/>
    <lineage>
        <taxon>Bacteria</taxon>
        <taxon>Pseudomonadati</taxon>
        <taxon>Bacteroidota</taxon>
        <taxon>Bacteroidia</taxon>
        <taxon>Marinilabiliales</taxon>
        <taxon>Marinifilaceae</taxon>
        <taxon>Labilibaculum</taxon>
    </lineage>
</organism>
<dbReference type="PROSITE" id="PS51161">
    <property type="entry name" value="ATP_CONE"/>
    <property type="match status" value="1"/>
</dbReference>
<keyword evidence="2 3" id="KW-0067">ATP-binding</keyword>
<dbReference type="Pfam" id="PF04471">
    <property type="entry name" value="Mrr_cat"/>
    <property type="match status" value="1"/>
</dbReference>
<name>A0A1Y1CFP5_9BACT</name>